<proteinExistence type="inferred from homology"/>
<comment type="caution">
    <text evidence="5">The sequence shown here is derived from an EMBL/GenBank/DDBJ whole genome shotgun (WGS) entry which is preliminary data.</text>
</comment>
<evidence type="ECO:0000256" key="4">
    <source>
        <dbReference type="RuleBase" id="RU003330"/>
    </source>
</evidence>
<dbReference type="InterPro" id="IPR000850">
    <property type="entry name" value="Adenylat/UMP-CMP_kin"/>
</dbReference>
<keyword evidence="3 4" id="KW-0418">Kinase</keyword>
<gene>
    <name evidence="5" type="ORF">VTL71DRAFT_5008</name>
</gene>
<organism evidence="5 6">
    <name type="scientific">Oculimacula yallundae</name>
    <dbReference type="NCBI Taxonomy" id="86028"/>
    <lineage>
        <taxon>Eukaryota</taxon>
        <taxon>Fungi</taxon>
        <taxon>Dikarya</taxon>
        <taxon>Ascomycota</taxon>
        <taxon>Pezizomycotina</taxon>
        <taxon>Leotiomycetes</taxon>
        <taxon>Helotiales</taxon>
        <taxon>Ploettnerulaceae</taxon>
        <taxon>Oculimacula</taxon>
    </lineage>
</organism>
<dbReference type="PANTHER" id="PTHR23359">
    <property type="entry name" value="NUCLEOTIDE KINASE"/>
    <property type="match status" value="1"/>
</dbReference>
<dbReference type="InterPro" id="IPR027417">
    <property type="entry name" value="P-loop_NTPase"/>
</dbReference>
<dbReference type="Gene3D" id="1.10.3210.10">
    <property type="entry name" value="Hypothetical protein af1432"/>
    <property type="match status" value="1"/>
</dbReference>
<evidence type="ECO:0000313" key="5">
    <source>
        <dbReference type="EMBL" id="KAL2063204.1"/>
    </source>
</evidence>
<keyword evidence="1 4" id="KW-0808">Transferase</keyword>
<dbReference type="SUPFAM" id="SSF52540">
    <property type="entry name" value="P-loop containing nucleoside triphosphate hydrolases"/>
    <property type="match status" value="1"/>
</dbReference>
<name>A0ABR4BZX2_9HELO</name>
<comment type="similarity">
    <text evidence="4">Belongs to the adenylate kinase family.</text>
</comment>
<dbReference type="InterPro" id="IPR033690">
    <property type="entry name" value="Adenylat_kinase_CS"/>
</dbReference>
<protein>
    <recommendedName>
        <fullName evidence="7">Adenylate kinase</fullName>
    </recommendedName>
</protein>
<dbReference type="Pfam" id="PF00406">
    <property type="entry name" value="ADK"/>
    <property type="match status" value="1"/>
</dbReference>
<dbReference type="HAMAP" id="MF_00235">
    <property type="entry name" value="Adenylate_kinase_Adk"/>
    <property type="match status" value="1"/>
</dbReference>
<keyword evidence="2" id="KW-0547">Nucleotide-binding</keyword>
<reference evidence="5 6" key="1">
    <citation type="journal article" date="2024" name="Commun. Biol.">
        <title>Comparative genomic analysis of thermophilic fungi reveals convergent evolutionary adaptations and gene losses.</title>
        <authorList>
            <person name="Steindorff A.S."/>
            <person name="Aguilar-Pontes M.V."/>
            <person name="Robinson A.J."/>
            <person name="Andreopoulos B."/>
            <person name="LaButti K."/>
            <person name="Kuo A."/>
            <person name="Mondo S."/>
            <person name="Riley R."/>
            <person name="Otillar R."/>
            <person name="Haridas S."/>
            <person name="Lipzen A."/>
            <person name="Grimwood J."/>
            <person name="Schmutz J."/>
            <person name="Clum A."/>
            <person name="Reid I.D."/>
            <person name="Moisan M.C."/>
            <person name="Butler G."/>
            <person name="Nguyen T.T.M."/>
            <person name="Dewar K."/>
            <person name="Conant G."/>
            <person name="Drula E."/>
            <person name="Henrissat B."/>
            <person name="Hansel C."/>
            <person name="Singer S."/>
            <person name="Hutchinson M.I."/>
            <person name="de Vries R.P."/>
            <person name="Natvig D.O."/>
            <person name="Powell A.J."/>
            <person name="Tsang A."/>
            <person name="Grigoriev I.V."/>
        </authorList>
    </citation>
    <scope>NUCLEOTIDE SEQUENCE [LARGE SCALE GENOMIC DNA]</scope>
    <source>
        <strain evidence="5 6">CBS 494.80</strain>
    </source>
</reference>
<evidence type="ECO:0000256" key="2">
    <source>
        <dbReference type="ARBA" id="ARBA00022741"/>
    </source>
</evidence>
<keyword evidence="6" id="KW-1185">Reference proteome</keyword>
<evidence type="ECO:0000256" key="1">
    <source>
        <dbReference type="ARBA" id="ARBA00022679"/>
    </source>
</evidence>
<evidence type="ECO:0000256" key="3">
    <source>
        <dbReference type="ARBA" id="ARBA00022777"/>
    </source>
</evidence>
<dbReference type="Gene3D" id="3.40.50.300">
    <property type="entry name" value="P-loop containing nucleotide triphosphate hydrolases"/>
    <property type="match status" value="1"/>
</dbReference>
<evidence type="ECO:0008006" key="7">
    <source>
        <dbReference type="Google" id="ProtNLM"/>
    </source>
</evidence>
<dbReference type="CDD" id="cd01428">
    <property type="entry name" value="ADK"/>
    <property type="match status" value="1"/>
</dbReference>
<evidence type="ECO:0000313" key="6">
    <source>
        <dbReference type="Proteomes" id="UP001595075"/>
    </source>
</evidence>
<dbReference type="PROSITE" id="PS00113">
    <property type="entry name" value="ADENYLATE_KINASE"/>
    <property type="match status" value="1"/>
</dbReference>
<dbReference type="EMBL" id="JAZHXI010000015">
    <property type="protein sequence ID" value="KAL2063204.1"/>
    <property type="molecule type" value="Genomic_DNA"/>
</dbReference>
<dbReference type="PRINTS" id="PR00094">
    <property type="entry name" value="ADENYLTKNASE"/>
</dbReference>
<dbReference type="Proteomes" id="UP001595075">
    <property type="component" value="Unassembled WGS sequence"/>
</dbReference>
<accession>A0ABR4BZX2</accession>
<sequence length="276" mass="31660">MELWLEFEDGKTKDTQIVRDLDRIECALELFTIEQKQCGKWRDNEMFEDQINKVITGECQRWKDTLVQIRNTFWKNRESYSQIVFLIGPPGAGKTTQGSRLAHKFDICHISAGDLLRQEVARPGSEYAQLISDHIKLKPPQPVPPRLVVDLLEREIEAASKAGQIKRLVIDGFPRDKAQAIEFEERICPSVNTILLDCDDDILIRRLQYRGVSSSRLDDNPEAIKSRVEAFKQQNIPVEKYMRNGSSFFEINCKGTEDEVYGKVKSCFEQMGGTTS</sequence>